<proteinExistence type="inferred from homology"/>
<keyword evidence="3 6" id="KW-0808">Transferase</keyword>
<comment type="caution">
    <text evidence="7">The sequence shown here is derived from an EMBL/GenBank/DDBJ whole genome shotgun (WGS) entry which is preliminary data.</text>
</comment>
<keyword evidence="5 6" id="KW-0961">Cell wall biogenesis/degradation</keyword>
<comment type="subcellular location">
    <subcellularLocation>
        <location evidence="6">Golgi apparatus</location>
        <location evidence="6">Golgi stack membrane</location>
        <topology evidence="6">Single-pass type II membrane protein</topology>
    </subcellularLocation>
</comment>
<evidence type="ECO:0000256" key="6">
    <source>
        <dbReference type="RuleBase" id="RU367004"/>
    </source>
</evidence>
<dbReference type="EC" id="2.4.1.-" evidence="6"/>
<evidence type="ECO:0000256" key="2">
    <source>
        <dbReference type="ARBA" id="ARBA00022676"/>
    </source>
</evidence>
<dbReference type="GO" id="GO:0032580">
    <property type="term" value="C:Golgi cisterna membrane"/>
    <property type="evidence" value="ECO:0007669"/>
    <property type="project" value="UniProtKB-SubCell"/>
</dbReference>
<keyword evidence="2 6" id="KW-0328">Glycosyltransferase</keyword>
<dbReference type="EMBL" id="JBHFFA010000006">
    <property type="protein sequence ID" value="KAL2622139.1"/>
    <property type="molecule type" value="Genomic_DNA"/>
</dbReference>
<gene>
    <name evidence="7" type="ORF">R1flu_002344</name>
</gene>
<organism evidence="7 8">
    <name type="scientific">Riccia fluitans</name>
    <dbReference type="NCBI Taxonomy" id="41844"/>
    <lineage>
        <taxon>Eukaryota</taxon>
        <taxon>Viridiplantae</taxon>
        <taxon>Streptophyta</taxon>
        <taxon>Embryophyta</taxon>
        <taxon>Marchantiophyta</taxon>
        <taxon>Marchantiopsida</taxon>
        <taxon>Marchantiidae</taxon>
        <taxon>Marchantiales</taxon>
        <taxon>Ricciaceae</taxon>
        <taxon>Riccia</taxon>
    </lineage>
</organism>
<name>A0ABD1Y5V8_9MARC</name>
<reference evidence="7 8" key="1">
    <citation type="submission" date="2024-09" db="EMBL/GenBank/DDBJ databases">
        <title>Chromosome-scale assembly of Riccia fluitans.</title>
        <authorList>
            <person name="Paukszto L."/>
            <person name="Sawicki J."/>
            <person name="Karawczyk K."/>
            <person name="Piernik-Szablinska J."/>
            <person name="Szczecinska M."/>
            <person name="Mazdziarz M."/>
        </authorList>
    </citation>
    <scope>NUCLEOTIDE SEQUENCE [LARGE SCALE GENOMIC DNA]</scope>
    <source>
        <strain evidence="7">Rf_01</strain>
        <tissue evidence="7">Aerial parts of the thallus</tissue>
    </source>
</reference>
<dbReference type="Proteomes" id="UP001605036">
    <property type="component" value="Unassembled WGS sequence"/>
</dbReference>
<evidence type="ECO:0000313" key="8">
    <source>
        <dbReference type="Proteomes" id="UP001605036"/>
    </source>
</evidence>
<dbReference type="GO" id="GO:0016757">
    <property type="term" value="F:glycosyltransferase activity"/>
    <property type="evidence" value="ECO:0007669"/>
    <property type="project" value="UniProtKB-KW"/>
</dbReference>
<evidence type="ECO:0000256" key="3">
    <source>
        <dbReference type="ARBA" id="ARBA00022679"/>
    </source>
</evidence>
<protein>
    <recommendedName>
        <fullName evidence="6">Fucosyltransferase</fullName>
        <ecNumber evidence="6">2.4.1.-</ecNumber>
    </recommendedName>
</protein>
<evidence type="ECO:0000256" key="5">
    <source>
        <dbReference type="ARBA" id="ARBA00023316"/>
    </source>
</evidence>
<keyword evidence="6" id="KW-0333">Golgi apparatus</keyword>
<dbReference type="AlphaFoldDB" id="A0ABD1Y5V8"/>
<dbReference type="InterPro" id="IPR004938">
    <property type="entry name" value="XG_FTase"/>
</dbReference>
<sequence length="618" mass="70511">MTSSHRNEKKSKVLLVLVGVVLFCLVTTRLLRIYPGENYGGDLTTLLQAARSVAKSSSATRNEAVLTNERGALARRPAVEELISKLRDASQSASGGEYSLIDLPGLERERWIRDNPCKCRTELKTMYKRRRWTTDMEEDDGLWDAVLEEYSKLHRICLRRIGRPNLRRFFENKKTIKGCKFAIADYSTGGGLGNKILTITNTILYAIVTQRVVLVPTSTLLPELMCEPFVGSSWLLDSNEFPIPPWNSTIQFRPIWKYHHEVYEELDRTLGASAENFKKYPPVSTIYASTMEESQYQPDSRFFCDVEQENFKTVPWLYFTGCLYSIPKLFAIPGFRVTLEELFPSRRVLTRVLRSVMLPNDFVWDRIVAADAKHLKNADRRVGLQIRYRENTVEFNEKNSLVNQRILKCGSENNFLPALADRNATLQSHEEERAADPSKFELKVFVASLFSGFVDFANESYVSHPKMNGEEVTLVQLSHERTQLYGLDVDRQLLVEVFMLSFSDNLVVTPRSTFGGLAQAYGNLVPWFVEFRNDEPGAIERAPCQRAQTVDVCYQEADQVYSCPYDPSVDQKRIYDVVPYIQKCLGIDALDGLQLITMDATGEMEYPLTSDSTVDLPE</sequence>
<comment type="function">
    <text evidence="6">May be involved in cell wall biosynthesis.</text>
</comment>
<keyword evidence="4" id="KW-0325">Glycoprotein</keyword>
<dbReference type="PANTHER" id="PTHR31889:SF86">
    <property type="entry name" value="FUCOSYLTRANSFERASE"/>
    <property type="match status" value="1"/>
</dbReference>
<dbReference type="GO" id="GO:0071555">
    <property type="term" value="P:cell wall organization"/>
    <property type="evidence" value="ECO:0007669"/>
    <property type="project" value="UniProtKB-UniRule"/>
</dbReference>
<dbReference type="PANTHER" id="PTHR31889">
    <property type="entry name" value="FUCOSYLTRANSFERASE 2-RELATED"/>
    <property type="match status" value="1"/>
</dbReference>
<evidence type="ECO:0000256" key="4">
    <source>
        <dbReference type="ARBA" id="ARBA00023180"/>
    </source>
</evidence>
<keyword evidence="8" id="KW-1185">Reference proteome</keyword>
<accession>A0ABD1Y5V8</accession>
<comment type="similarity">
    <text evidence="1 6">Belongs to the glycosyltransferase 37 family.</text>
</comment>
<evidence type="ECO:0000313" key="7">
    <source>
        <dbReference type="EMBL" id="KAL2622139.1"/>
    </source>
</evidence>
<evidence type="ECO:0000256" key="1">
    <source>
        <dbReference type="ARBA" id="ARBA00010481"/>
    </source>
</evidence>
<dbReference type="Pfam" id="PF03254">
    <property type="entry name" value="XG_FTase"/>
    <property type="match status" value="1"/>
</dbReference>